<dbReference type="PIRSF" id="PIRSF003097">
    <property type="entry name" value="FtsX"/>
    <property type="match status" value="1"/>
</dbReference>
<keyword evidence="7 12" id="KW-0132">Cell division</keyword>
<evidence type="ECO:0000256" key="12">
    <source>
        <dbReference type="PIRNR" id="PIRNR003097"/>
    </source>
</evidence>
<keyword evidence="8 13" id="KW-0812">Transmembrane</keyword>
<name>A0A4Q9V0G4_9ACTO</name>
<evidence type="ECO:0000256" key="11">
    <source>
        <dbReference type="ARBA" id="ARBA00023306"/>
    </source>
</evidence>
<dbReference type="RefSeq" id="WP_131280703.1">
    <property type="nucleotide sequence ID" value="NZ_JBHSLR010000009.1"/>
</dbReference>
<evidence type="ECO:0000256" key="1">
    <source>
        <dbReference type="ARBA" id="ARBA00003552"/>
    </source>
</evidence>
<dbReference type="Gene3D" id="3.30.70.3040">
    <property type="match status" value="1"/>
</dbReference>
<dbReference type="InterPro" id="IPR040690">
    <property type="entry name" value="FtsX_ECD"/>
</dbReference>
<feature type="domain" description="FtsX extracellular" evidence="15">
    <location>
        <begin position="56"/>
        <end position="161"/>
    </location>
</feature>
<keyword evidence="11 12" id="KW-0131">Cell cycle</keyword>
<comment type="similarity">
    <text evidence="3 12">Belongs to the ABC-4 integral membrane protein family. FtsX subfamily.</text>
</comment>
<proteinExistence type="inferred from homology"/>
<comment type="caution">
    <text evidence="16">The sequence shown here is derived from an EMBL/GenBank/DDBJ whole genome shotgun (WGS) entry which is preliminary data.</text>
</comment>
<feature type="transmembrane region" description="Helical" evidence="13">
    <location>
        <begin position="21"/>
        <end position="45"/>
    </location>
</feature>
<feature type="transmembrane region" description="Helical" evidence="13">
    <location>
        <begin position="178"/>
        <end position="201"/>
    </location>
</feature>
<feature type="transmembrane region" description="Helical" evidence="13">
    <location>
        <begin position="275"/>
        <end position="296"/>
    </location>
</feature>
<reference evidence="16 17" key="1">
    <citation type="submission" date="2019-02" db="EMBL/GenBank/DDBJ databases">
        <title>Arcanobacterium bovis sp. nov., isolated from the milk of a cow with mastitis.</title>
        <authorList>
            <person name="Sammra O."/>
            <person name="Foster G."/>
            <person name="Hassan A."/>
            <person name="Alssahen M."/>
            <person name="Laemmler C."/>
            <person name="Borowiak M."/>
            <person name="Malorny B."/>
            <person name="Abdulmawjood A."/>
        </authorList>
    </citation>
    <scope>NUCLEOTIDE SEQUENCE [LARGE SCALE GENOMIC DNA]</scope>
    <source>
        <strain evidence="16 17">C605018/01/1</strain>
    </source>
</reference>
<comment type="function">
    <text evidence="1">Part of the ABC transporter FtsEX involved in cellular division.</text>
</comment>
<dbReference type="Proteomes" id="UP000293036">
    <property type="component" value="Unassembled WGS sequence"/>
</dbReference>
<evidence type="ECO:0000259" key="15">
    <source>
        <dbReference type="Pfam" id="PF18075"/>
    </source>
</evidence>
<evidence type="ECO:0000256" key="8">
    <source>
        <dbReference type="ARBA" id="ARBA00022692"/>
    </source>
</evidence>
<dbReference type="GO" id="GO:0005886">
    <property type="term" value="C:plasma membrane"/>
    <property type="evidence" value="ECO:0007669"/>
    <property type="project" value="UniProtKB-SubCell"/>
</dbReference>
<dbReference type="EMBL" id="SJDT01000003">
    <property type="protein sequence ID" value="TBW22118.1"/>
    <property type="molecule type" value="Genomic_DNA"/>
</dbReference>
<evidence type="ECO:0000313" key="17">
    <source>
        <dbReference type="Proteomes" id="UP000293036"/>
    </source>
</evidence>
<feature type="transmembrane region" description="Helical" evidence="13">
    <location>
        <begin position="229"/>
        <end position="255"/>
    </location>
</feature>
<evidence type="ECO:0000256" key="13">
    <source>
        <dbReference type="SAM" id="Phobius"/>
    </source>
</evidence>
<evidence type="ECO:0000256" key="7">
    <source>
        <dbReference type="ARBA" id="ARBA00022618"/>
    </source>
</evidence>
<comment type="subcellular location">
    <subcellularLocation>
        <location evidence="2">Cell membrane</location>
        <topology evidence="2">Multi-pass membrane protein</topology>
    </subcellularLocation>
</comment>
<dbReference type="AlphaFoldDB" id="A0A4Q9V0G4"/>
<dbReference type="PANTHER" id="PTHR47755:SF1">
    <property type="entry name" value="CELL DIVISION PROTEIN FTSX"/>
    <property type="match status" value="1"/>
</dbReference>
<evidence type="ECO:0000256" key="5">
    <source>
        <dbReference type="ARBA" id="ARBA00021907"/>
    </source>
</evidence>
<keyword evidence="17" id="KW-1185">Reference proteome</keyword>
<dbReference type="InterPro" id="IPR047929">
    <property type="entry name" value="FtsX_actino"/>
</dbReference>
<dbReference type="Pfam" id="PF02687">
    <property type="entry name" value="FtsX"/>
    <property type="match status" value="1"/>
</dbReference>
<dbReference type="Pfam" id="PF18075">
    <property type="entry name" value="FtsX_ECD"/>
    <property type="match status" value="1"/>
</dbReference>
<evidence type="ECO:0000256" key="6">
    <source>
        <dbReference type="ARBA" id="ARBA00022475"/>
    </source>
</evidence>
<organism evidence="16 17">
    <name type="scientific">Arcanobacterium bovis</name>
    <dbReference type="NCBI Taxonomy" id="2529275"/>
    <lineage>
        <taxon>Bacteria</taxon>
        <taxon>Bacillati</taxon>
        <taxon>Actinomycetota</taxon>
        <taxon>Actinomycetes</taxon>
        <taxon>Actinomycetales</taxon>
        <taxon>Actinomycetaceae</taxon>
        <taxon>Arcanobacterium</taxon>
    </lineage>
</organism>
<dbReference type="InterPro" id="IPR004513">
    <property type="entry name" value="FtsX"/>
</dbReference>
<feature type="domain" description="ABC3 transporter permease C-terminal" evidence="14">
    <location>
        <begin position="185"/>
        <end position="301"/>
    </location>
</feature>
<evidence type="ECO:0000259" key="14">
    <source>
        <dbReference type="Pfam" id="PF02687"/>
    </source>
</evidence>
<protein>
    <recommendedName>
        <fullName evidence="5 12">Cell division protein FtsX</fullName>
    </recommendedName>
</protein>
<dbReference type="InterPro" id="IPR003838">
    <property type="entry name" value="ABC3_permease_C"/>
</dbReference>
<evidence type="ECO:0000256" key="10">
    <source>
        <dbReference type="ARBA" id="ARBA00023136"/>
    </source>
</evidence>
<sequence length="302" mass="33706">MKLRFILSQTFKGLRGNLAMAFSVTLVTFVSLLFIGAAVLLQIQIGNLKNDWYDKVEVSAFMCPQNSQRAQCAAGEASQQQIDDIAAFLKSKDMKPYVDEVYFESKEDALKAFKKQMADSAWADAMTADQMQPSYRVKLVNPQEYKVVADALEGRAGVESVVDQRKQLEPLFRTLNNFTLVSGGLAVVMVLTAVLLIPSTIRLSAMFRRNETEILRYVGASNKMIQFPFILEGIIASLFGAVLAILSLWVVVEFLIKDWFGSTWVQIVSTKDVLILAPLLLCAAILIASFASFFALRRYTRV</sequence>
<dbReference type="NCBIfam" id="NF038346">
    <property type="entry name" value="FtsX_actino"/>
    <property type="match status" value="1"/>
</dbReference>
<dbReference type="OrthoDB" id="9812531at2"/>
<gene>
    <name evidence="16" type="ORF">EZJ44_04640</name>
</gene>
<evidence type="ECO:0000313" key="16">
    <source>
        <dbReference type="EMBL" id="TBW22118.1"/>
    </source>
</evidence>
<keyword evidence="6 12" id="KW-1003">Cell membrane</keyword>
<accession>A0A4Q9V0G4</accession>
<evidence type="ECO:0000256" key="3">
    <source>
        <dbReference type="ARBA" id="ARBA00007379"/>
    </source>
</evidence>
<evidence type="ECO:0000256" key="9">
    <source>
        <dbReference type="ARBA" id="ARBA00022989"/>
    </source>
</evidence>
<keyword evidence="10 12" id="KW-0472">Membrane</keyword>
<comment type="subunit">
    <text evidence="4">Forms a membrane-associated complex with FtsE.</text>
</comment>
<keyword evidence="9 13" id="KW-1133">Transmembrane helix</keyword>
<dbReference type="PANTHER" id="PTHR47755">
    <property type="entry name" value="CELL DIVISION PROTEIN FTSX"/>
    <property type="match status" value="1"/>
</dbReference>
<dbReference type="GO" id="GO:0051301">
    <property type="term" value="P:cell division"/>
    <property type="evidence" value="ECO:0007669"/>
    <property type="project" value="UniProtKB-KW"/>
</dbReference>
<evidence type="ECO:0000256" key="4">
    <source>
        <dbReference type="ARBA" id="ARBA00011160"/>
    </source>
</evidence>
<evidence type="ECO:0000256" key="2">
    <source>
        <dbReference type="ARBA" id="ARBA00004651"/>
    </source>
</evidence>